<evidence type="ECO:0000313" key="2">
    <source>
        <dbReference type="Proteomes" id="UP001501509"/>
    </source>
</evidence>
<name>A0ABP6CEN3_9ACTN</name>
<accession>A0ABP6CEN3</accession>
<reference evidence="2" key="1">
    <citation type="journal article" date="2019" name="Int. J. Syst. Evol. Microbiol.">
        <title>The Global Catalogue of Microorganisms (GCM) 10K type strain sequencing project: providing services to taxonomists for standard genome sequencing and annotation.</title>
        <authorList>
            <consortium name="The Broad Institute Genomics Platform"/>
            <consortium name="The Broad Institute Genome Sequencing Center for Infectious Disease"/>
            <person name="Wu L."/>
            <person name="Ma J."/>
        </authorList>
    </citation>
    <scope>NUCLEOTIDE SEQUENCE [LARGE SCALE GENOMIC DNA]</scope>
    <source>
        <strain evidence="2">JCM 6833</strain>
    </source>
</reference>
<evidence type="ECO:0008006" key="3">
    <source>
        <dbReference type="Google" id="ProtNLM"/>
    </source>
</evidence>
<dbReference type="EMBL" id="BAAATD010000007">
    <property type="protein sequence ID" value="GAA2612103.1"/>
    <property type="molecule type" value="Genomic_DNA"/>
</dbReference>
<keyword evidence="2" id="KW-1185">Reference proteome</keyword>
<sequence>MGWVTLHRRLARDYNAVSASVEAMIRIGAIDNLSAHNRRKRTNLASCLLEHTERSAEINGSQIHVRLLRQLL</sequence>
<organism evidence="1 2">
    <name type="scientific">Actinomadura fulvescens</name>
    <dbReference type="NCBI Taxonomy" id="46160"/>
    <lineage>
        <taxon>Bacteria</taxon>
        <taxon>Bacillati</taxon>
        <taxon>Actinomycetota</taxon>
        <taxon>Actinomycetes</taxon>
        <taxon>Streptosporangiales</taxon>
        <taxon>Thermomonosporaceae</taxon>
        <taxon>Actinomadura</taxon>
    </lineage>
</organism>
<protein>
    <recommendedName>
        <fullName evidence="3">Transposase</fullName>
    </recommendedName>
</protein>
<gene>
    <name evidence="1" type="ORF">GCM10010411_53480</name>
</gene>
<proteinExistence type="predicted"/>
<evidence type="ECO:0000313" key="1">
    <source>
        <dbReference type="EMBL" id="GAA2612103.1"/>
    </source>
</evidence>
<comment type="caution">
    <text evidence="1">The sequence shown here is derived from an EMBL/GenBank/DDBJ whole genome shotgun (WGS) entry which is preliminary data.</text>
</comment>
<dbReference type="Proteomes" id="UP001501509">
    <property type="component" value="Unassembled WGS sequence"/>
</dbReference>